<feature type="region of interest" description="Disordered" evidence="1">
    <location>
        <begin position="68"/>
        <end position="96"/>
    </location>
</feature>
<reference evidence="3 4" key="1">
    <citation type="submission" date="2016-10" db="EMBL/GenBank/DDBJ databases">
        <authorList>
            <person name="de Groot N.N."/>
        </authorList>
    </citation>
    <scope>NUCLEOTIDE SEQUENCE [LARGE SCALE GENOMIC DNA]</scope>
    <source>
        <strain evidence="3 4">CGMCC 1.7659</strain>
    </source>
</reference>
<dbReference type="Proteomes" id="UP000198575">
    <property type="component" value="Unassembled WGS sequence"/>
</dbReference>
<organism evidence="3 4">
    <name type="scientific">Dokdonella immobilis</name>
    <dbReference type="NCBI Taxonomy" id="578942"/>
    <lineage>
        <taxon>Bacteria</taxon>
        <taxon>Pseudomonadati</taxon>
        <taxon>Pseudomonadota</taxon>
        <taxon>Gammaproteobacteria</taxon>
        <taxon>Lysobacterales</taxon>
        <taxon>Rhodanobacteraceae</taxon>
        <taxon>Dokdonella</taxon>
    </lineage>
</organism>
<evidence type="ECO:0008006" key="5">
    <source>
        <dbReference type="Google" id="ProtNLM"/>
    </source>
</evidence>
<sequence>MISNRRATAPVLTCLAVLLAGSAPLRALEVRKCVGPDGRVAFQDGPCAQGESSSLVRLPDDPHADVVREPEVEAPPPPTKPPAINADPMPPADSPVPAQSICVREDGSRYLSESGRGERRAVPLGMLGIPSGTLADAYGGRDGIGVSAPGLREIPHDRSSRGSPGALYVWVEDPCRLESGNALCSFYAVRIDAVQRRLRLAFSDEAPAIRAELESWRLRAAPCGN</sequence>
<dbReference type="AlphaFoldDB" id="A0A1I4VJJ9"/>
<proteinExistence type="predicted"/>
<dbReference type="RefSeq" id="WP_092404394.1">
    <property type="nucleotide sequence ID" value="NZ_FOVF01000002.1"/>
</dbReference>
<feature type="chain" id="PRO_5011618813" description="DUF4124 domain-containing protein" evidence="2">
    <location>
        <begin position="28"/>
        <end position="225"/>
    </location>
</feature>
<keyword evidence="4" id="KW-1185">Reference proteome</keyword>
<feature type="signal peptide" evidence="2">
    <location>
        <begin position="1"/>
        <end position="27"/>
    </location>
</feature>
<evidence type="ECO:0000256" key="2">
    <source>
        <dbReference type="SAM" id="SignalP"/>
    </source>
</evidence>
<evidence type="ECO:0000256" key="1">
    <source>
        <dbReference type="SAM" id="MobiDB-lite"/>
    </source>
</evidence>
<dbReference type="OrthoDB" id="5974779at2"/>
<name>A0A1I4VJJ9_9GAMM</name>
<dbReference type="EMBL" id="FOVF01000002">
    <property type="protein sequence ID" value="SFN01236.1"/>
    <property type="molecule type" value="Genomic_DNA"/>
</dbReference>
<evidence type="ECO:0000313" key="3">
    <source>
        <dbReference type="EMBL" id="SFN01236.1"/>
    </source>
</evidence>
<evidence type="ECO:0000313" key="4">
    <source>
        <dbReference type="Proteomes" id="UP000198575"/>
    </source>
</evidence>
<keyword evidence="2" id="KW-0732">Signal</keyword>
<protein>
    <recommendedName>
        <fullName evidence="5">DUF4124 domain-containing protein</fullName>
    </recommendedName>
</protein>
<gene>
    <name evidence="3" type="ORF">SAMN05216289_102152</name>
</gene>
<accession>A0A1I4VJJ9</accession>